<dbReference type="AlphaFoldDB" id="A0A1J5SGB3"/>
<feature type="coiled-coil region" evidence="1">
    <location>
        <begin position="37"/>
        <end position="64"/>
    </location>
</feature>
<evidence type="ECO:0000256" key="1">
    <source>
        <dbReference type="SAM" id="Coils"/>
    </source>
</evidence>
<proteinExistence type="predicted"/>
<keyword evidence="1" id="KW-0175">Coiled coil</keyword>
<evidence type="ECO:0000313" key="2">
    <source>
        <dbReference type="EMBL" id="OIR06947.1"/>
    </source>
</evidence>
<accession>A0A1J5SGB3</accession>
<reference evidence="2" key="1">
    <citation type="submission" date="2016-10" db="EMBL/GenBank/DDBJ databases">
        <title>Sequence of Gallionella enrichment culture.</title>
        <authorList>
            <person name="Poehlein A."/>
            <person name="Muehling M."/>
            <person name="Daniel R."/>
        </authorList>
    </citation>
    <scope>NUCLEOTIDE SEQUENCE</scope>
</reference>
<comment type="caution">
    <text evidence="2">The sequence shown here is derived from an EMBL/GenBank/DDBJ whole genome shotgun (WGS) entry which is preliminary data.</text>
</comment>
<name>A0A1J5SGB3_9ZZZZ</name>
<sequence>MKKIATVILLLIAHLLSNAQNDVFHKTEDKIKNLFGKKHKEEKNTNAKENISDADAAVKAQKENLNKLYALKSKDFKSAENINVIGAKGSYQKFKDKNCGGFNVGWDADDLIIKGIKDPQPYLIYVITLFREWAKENEIDLINNKEVINGEEIVELAKKNLSQGYIAAESYADGKIKSLRIFLNDSKYDKDVVIIANNTTSNNTQANPATPSDLANEEENLNKIYALKAKDFTGAEKEKFNTILGEKGMYVLVTKEMGGFYSFSWESGTFCKPKTLIDAHKLLLQWAEHNAIVVNDTEFEDKQNGHQYTLKKDKKIGSIAIKRNDKNDIIKVVLILNDTKYTF</sequence>
<protein>
    <submittedName>
        <fullName evidence="2">Uncharacterized protein</fullName>
    </submittedName>
</protein>
<gene>
    <name evidence="2" type="ORF">GALL_108530</name>
</gene>
<organism evidence="2">
    <name type="scientific">mine drainage metagenome</name>
    <dbReference type="NCBI Taxonomy" id="410659"/>
    <lineage>
        <taxon>unclassified sequences</taxon>
        <taxon>metagenomes</taxon>
        <taxon>ecological metagenomes</taxon>
    </lineage>
</organism>
<dbReference type="EMBL" id="MLJW01000040">
    <property type="protein sequence ID" value="OIR06947.1"/>
    <property type="molecule type" value="Genomic_DNA"/>
</dbReference>